<dbReference type="InterPro" id="IPR015943">
    <property type="entry name" value="WD40/YVTN_repeat-like_dom_sf"/>
</dbReference>
<dbReference type="SUPFAM" id="SSF50978">
    <property type="entry name" value="WD40 repeat-like"/>
    <property type="match status" value="1"/>
</dbReference>
<dbReference type="PROSITE" id="PS50082">
    <property type="entry name" value="WD_REPEATS_2"/>
    <property type="match status" value="2"/>
</dbReference>
<keyword evidence="2" id="KW-0677">Repeat</keyword>
<evidence type="ECO:0008006" key="6">
    <source>
        <dbReference type="Google" id="ProtNLM"/>
    </source>
</evidence>
<evidence type="ECO:0000313" key="5">
    <source>
        <dbReference type="Proteomes" id="UP000320333"/>
    </source>
</evidence>
<dbReference type="EMBL" id="QEAP01000778">
    <property type="protein sequence ID" value="TPX57095.1"/>
    <property type="molecule type" value="Genomic_DNA"/>
</dbReference>
<sequence length="502" mass="54403">MLSNDHLIRSTKHVSLLLALAHLANEGVNLEETGLTARFAASIKEAVDQVSCLDDRLSQMSISPKEEPESNSKDFTSMLPFSLAAVVEFFLSSKSAPVLSDNVPSIHSSRLQFERCESLSPKETALIPSAGSVLSVAESPSLDTIVASLSNKQLIFRNRSTGEVEYMAVQSPVLSLAVHPVHGNWVAAAAMDGTCVIVDALEKRVVQSFKHHSKYVSRVAFSSSGTFMVTAGYDWAVMVYALDETNFVQIHSMTFLGAIESLVFLPARLGTGLGMDNRDPANETFVVGCRNDSALHFVSFNPANGPVSTEPRQHSRHSMNRNGDDWVSFTPMDMCVTVQEGVGLLAVYTDMPSGRVCFYTVHRREQDGAKSPFLVEFVGDCFGVVADAFSRPKCAFLWKDTFDSTKNTDSPKRALLLAATSDDNKVVLFDVGSVFSTQAGSTSFKLGGASDFHAPLARKVGECLGHEGLVRALCVSLVDRDGVSGSVLYTGSFDKSLRVWDV</sequence>
<accession>A0A507E1A3</accession>
<organism evidence="4 5">
    <name type="scientific">Chytriomyces confervae</name>
    <dbReference type="NCBI Taxonomy" id="246404"/>
    <lineage>
        <taxon>Eukaryota</taxon>
        <taxon>Fungi</taxon>
        <taxon>Fungi incertae sedis</taxon>
        <taxon>Chytridiomycota</taxon>
        <taxon>Chytridiomycota incertae sedis</taxon>
        <taxon>Chytridiomycetes</taxon>
        <taxon>Chytridiales</taxon>
        <taxon>Chytriomycetaceae</taxon>
        <taxon>Chytriomyces</taxon>
    </lineage>
</organism>
<keyword evidence="1 3" id="KW-0853">WD repeat</keyword>
<name>A0A507E1A3_9FUNG</name>
<feature type="repeat" description="WD" evidence="3">
    <location>
        <begin position="209"/>
        <end position="250"/>
    </location>
</feature>
<reference evidence="4 5" key="1">
    <citation type="journal article" date="2019" name="Sci. Rep.">
        <title>Comparative genomics of chytrid fungi reveal insights into the obligate biotrophic and pathogenic lifestyle of Synchytrium endobioticum.</title>
        <authorList>
            <person name="van de Vossenberg B.T.L.H."/>
            <person name="Warris S."/>
            <person name="Nguyen H.D.T."/>
            <person name="van Gent-Pelzer M.P.E."/>
            <person name="Joly D.L."/>
            <person name="van de Geest H.C."/>
            <person name="Bonants P.J.M."/>
            <person name="Smith D.S."/>
            <person name="Levesque C.A."/>
            <person name="van der Lee T.A.J."/>
        </authorList>
    </citation>
    <scope>NUCLEOTIDE SEQUENCE [LARGE SCALE GENOMIC DNA]</scope>
    <source>
        <strain evidence="4 5">CBS 675.73</strain>
    </source>
</reference>
<dbReference type="InterPro" id="IPR019775">
    <property type="entry name" value="WD40_repeat_CS"/>
</dbReference>
<protein>
    <recommendedName>
        <fullName evidence="6">Anaphase-promoting complex subunit 4 WD40 domain-containing protein</fullName>
    </recommendedName>
</protein>
<dbReference type="Pfam" id="PF00400">
    <property type="entry name" value="WD40"/>
    <property type="match status" value="3"/>
</dbReference>
<dbReference type="SMART" id="SM00320">
    <property type="entry name" value="WD40"/>
    <property type="match status" value="3"/>
</dbReference>
<keyword evidence="5" id="KW-1185">Reference proteome</keyword>
<dbReference type="STRING" id="246404.A0A507E1A3"/>
<dbReference type="OrthoDB" id="1932312at2759"/>
<dbReference type="Proteomes" id="UP000320333">
    <property type="component" value="Unassembled WGS sequence"/>
</dbReference>
<feature type="repeat" description="WD" evidence="3">
    <location>
        <begin position="484"/>
        <end position="502"/>
    </location>
</feature>
<dbReference type="PROSITE" id="PS00678">
    <property type="entry name" value="WD_REPEATS_1"/>
    <property type="match status" value="1"/>
</dbReference>
<evidence type="ECO:0000256" key="2">
    <source>
        <dbReference type="ARBA" id="ARBA00022737"/>
    </source>
</evidence>
<dbReference type="Gene3D" id="2.130.10.10">
    <property type="entry name" value="YVTN repeat-like/Quinoprotein amine dehydrogenase"/>
    <property type="match status" value="2"/>
</dbReference>
<dbReference type="PANTHER" id="PTHR19848">
    <property type="entry name" value="WD40 REPEAT PROTEIN"/>
    <property type="match status" value="1"/>
</dbReference>
<gene>
    <name evidence="4" type="ORF">CcCBS67573_g09287</name>
</gene>
<dbReference type="PANTHER" id="PTHR19848:SF8">
    <property type="entry name" value="F-BOX AND WD REPEAT DOMAIN CONTAINING 7"/>
    <property type="match status" value="1"/>
</dbReference>
<dbReference type="InterPro" id="IPR036322">
    <property type="entry name" value="WD40_repeat_dom_sf"/>
</dbReference>
<dbReference type="AlphaFoldDB" id="A0A507E1A3"/>
<dbReference type="InterPro" id="IPR001680">
    <property type="entry name" value="WD40_rpt"/>
</dbReference>
<evidence type="ECO:0000256" key="1">
    <source>
        <dbReference type="ARBA" id="ARBA00022574"/>
    </source>
</evidence>
<evidence type="ECO:0000256" key="3">
    <source>
        <dbReference type="PROSITE-ProRule" id="PRU00221"/>
    </source>
</evidence>
<comment type="caution">
    <text evidence="4">The sequence shown here is derived from an EMBL/GenBank/DDBJ whole genome shotgun (WGS) entry which is preliminary data.</text>
</comment>
<dbReference type="PROSITE" id="PS50294">
    <property type="entry name" value="WD_REPEATS_REGION"/>
    <property type="match status" value="1"/>
</dbReference>
<evidence type="ECO:0000313" key="4">
    <source>
        <dbReference type="EMBL" id="TPX57095.1"/>
    </source>
</evidence>
<proteinExistence type="predicted"/>